<name>A0A927EVF1_9ACTN</name>
<dbReference type="RefSeq" id="WP_191207815.1">
    <property type="nucleotide sequence ID" value="NZ_BAABKL010000039.1"/>
</dbReference>
<evidence type="ECO:0000256" key="2">
    <source>
        <dbReference type="SAM" id="Phobius"/>
    </source>
</evidence>
<accession>A0A927EVF1</accession>
<keyword evidence="2" id="KW-0812">Transmembrane</keyword>
<feature type="chain" id="PRO_5037072185" evidence="3">
    <location>
        <begin position="31"/>
        <end position="384"/>
    </location>
</feature>
<sequence>MRPLPPRAAALAALLAGSGLLLATPAPAVAAPACGPQLGAADGFTEFVLGDTDRFGESEGAVAAGGDADFTRGFSIAGRPAPTDSVPEDTTLVVGGTLRNGAAGSSTFTVLERGTAVYGGLDGRPPVVKAGLEATEGGSPVDFPAEFRSLRALSERLDALPARGSVARTTNDGATVVRLLGEDEDLNVFPVSASRLESAQKVLIVVPEGATTVVNVSGPVYENGPARVETSTGEDGDGRRAAGRLLWNFPDATTVTQPADAHWPGSVLAPHAAVELDPDGRVTGTVVAASLTGKGSDTLRAPFTGCLDTPLTPPDGGTGTAGEDDAAAGGDGAGLHLRALLFATLGALAAGAAALWAGAGRGRGRDRERPGTGHLDVTADGGRG</sequence>
<gene>
    <name evidence="5" type="ORF">IF129_03030</name>
</gene>
<keyword evidence="2" id="KW-1133">Transmembrane helix</keyword>
<dbReference type="EMBL" id="JACXYU010000001">
    <property type="protein sequence ID" value="MBD3930550.1"/>
    <property type="molecule type" value="Genomic_DNA"/>
</dbReference>
<dbReference type="NCBIfam" id="TIGR04215">
    <property type="entry name" value="choice_anch_A"/>
    <property type="match status" value="1"/>
</dbReference>
<evidence type="ECO:0000256" key="1">
    <source>
        <dbReference type="SAM" id="MobiDB-lite"/>
    </source>
</evidence>
<dbReference type="Pfam" id="PF20597">
    <property type="entry name" value="pAdhesive_15"/>
    <property type="match status" value="1"/>
</dbReference>
<proteinExistence type="predicted"/>
<dbReference type="InterPro" id="IPR026588">
    <property type="entry name" value="Choice_anch_A"/>
</dbReference>
<evidence type="ECO:0000259" key="4">
    <source>
        <dbReference type="Pfam" id="PF20597"/>
    </source>
</evidence>
<keyword evidence="3" id="KW-0732">Signal</keyword>
<organism evidence="5 6">
    <name type="scientific">Streptomyces chumphonensis</name>
    <dbReference type="NCBI Taxonomy" id="1214925"/>
    <lineage>
        <taxon>Bacteria</taxon>
        <taxon>Bacillati</taxon>
        <taxon>Actinomycetota</taxon>
        <taxon>Actinomycetes</taxon>
        <taxon>Kitasatosporales</taxon>
        <taxon>Streptomycetaceae</taxon>
        <taxon>Streptomyces</taxon>
    </lineage>
</organism>
<evidence type="ECO:0000256" key="3">
    <source>
        <dbReference type="SAM" id="SignalP"/>
    </source>
</evidence>
<feature type="region of interest" description="Disordered" evidence="1">
    <location>
        <begin position="360"/>
        <end position="384"/>
    </location>
</feature>
<keyword evidence="6" id="KW-1185">Reference proteome</keyword>
<comment type="caution">
    <text evidence="5">The sequence shown here is derived from an EMBL/GenBank/DDBJ whole genome shotgun (WGS) entry which is preliminary data.</text>
</comment>
<dbReference type="Proteomes" id="UP000632289">
    <property type="component" value="Unassembled WGS sequence"/>
</dbReference>
<feature type="transmembrane region" description="Helical" evidence="2">
    <location>
        <begin position="339"/>
        <end position="359"/>
    </location>
</feature>
<feature type="region of interest" description="Disordered" evidence="1">
    <location>
        <begin position="299"/>
        <end position="325"/>
    </location>
</feature>
<dbReference type="AlphaFoldDB" id="A0A927EVF1"/>
<feature type="domain" description="Choice-of-anchor A" evidence="4">
    <location>
        <begin position="38"/>
        <end position="295"/>
    </location>
</feature>
<feature type="signal peptide" evidence="3">
    <location>
        <begin position="1"/>
        <end position="30"/>
    </location>
</feature>
<evidence type="ECO:0000313" key="5">
    <source>
        <dbReference type="EMBL" id="MBD3930550.1"/>
    </source>
</evidence>
<reference evidence="5" key="1">
    <citation type="submission" date="2020-09" db="EMBL/GenBank/DDBJ databases">
        <title>Secondary metabolite and genome analysis of marine Streptomyces chumphonensis KK1-2T.</title>
        <authorList>
            <person name="Phongsopitanun W."/>
            <person name="Kanchanasin P."/>
            <person name="Pittayakhajonwut P."/>
            <person name="Suwanborirux K."/>
            <person name="Tanasupawat S."/>
        </authorList>
    </citation>
    <scope>NUCLEOTIDE SEQUENCE</scope>
    <source>
        <strain evidence="5">KK1-2</strain>
    </source>
</reference>
<protein>
    <submittedName>
        <fullName evidence="5">Choice-of-anchor A family protein</fullName>
    </submittedName>
</protein>
<keyword evidence="2" id="KW-0472">Membrane</keyword>
<evidence type="ECO:0000313" key="6">
    <source>
        <dbReference type="Proteomes" id="UP000632289"/>
    </source>
</evidence>